<dbReference type="RefSeq" id="WP_154565802.1">
    <property type="nucleotide sequence ID" value="NZ_VOSW01000083.1"/>
</dbReference>
<dbReference type="Proteomes" id="UP000463700">
    <property type="component" value="Unassembled WGS sequence"/>
</dbReference>
<gene>
    <name evidence="1" type="ORF">FSO04_33160</name>
</gene>
<evidence type="ECO:0000313" key="2">
    <source>
        <dbReference type="Proteomes" id="UP000463700"/>
    </source>
</evidence>
<dbReference type="OrthoDB" id="4139433at1224"/>
<evidence type="ECO:0000313" key="1">
    <source>
        <dbReference type="EMBL" id="KAE8755618.1"/>
    </source>
</evidence>
<name>A0A6N6W6X6_9BURK</name>
<accession>A0A6N6W6X6</accession>
<proteinExistence type="predicted"/>
<organism evidence="1 2">
    <name type="scientific">Paraburkholderia madseniana</name>
    <dbReference type="NCBI Taxonomy" id="2599607"/>
    <lineage>
        <taxon>Bacteria</taxon>
        <taxon>Pseudomonadati</taxon>
        <taxon>Pseudomonadota</taxon>
        <taxon>Betaproteobacteria</taxon>
        <taxon>Burkholderiales</taxon>
        <taxon>Burkholderiaceae</taxon>
        <taxon>Paraburkholderia</taxon>
    </lineage>
</organism>
<dbReference type="AlphaFoldDB" id="A0A6N6W6X6"/>
<reference evidence="1 2" key="1">
    <citation type="journal article" date="2020" name="Int. J. Syst. Evol. Microbiol.">
        <title>Paraburkholderia madseniana sp. nov., a phenolic acid-degrading bacterium isolated from acidic forest soil.</title>
        <authorList>
            <person name="Wilhelm R.C."/>
            <person name="Murphy S.J.L."/>
            <person name="Feriancek N.M."/>
            <person name="Karasz D.C."/>
            <person name="DeRito C.M."/>
            <person name="Newman J.D."/>
            <person name="Buckley D.H."/>
        </authorList>
    </citation>
    <scope>NUCLEOTIDE SEQUENCE [LARGE SCALE GENOMIC DNA]</scope>
    <source>
        <strain evidence="1 2">RP11</strain>
    </source>
</reference>
<sequence length="121" mass="13181">MLRTVLRFPARANTFSCGSSESICAVTVNPAHGICERQIQEHKNKGWQDRLSPVLGVMCDALLLDKQDRGLSNLALANKRSRADQDPVAYSGKVIDQINGNMANCIRGRQNSSPSAAELRG</sequence>
<comment type="caution">
    <text evidence="1">The sequence shown here is derived from an EMBL/GenBank/DDBJ whole genome shotgun (WGS) entry which is preliminary data.</text>
</comment>
<dbReference type="EMBL" id="VOSW01000083">
    <property type="protein sequence ID" value="KAE8755618.1"/>
    <property type="molecule type" value="Genomic_DNA"/>
</dbReference>
<protein>
    <submittedName>
        <fullName evidence="1">Uncharacterized protein</fullName>
    </submittedName>
</protein>